<name>A0A8H4FIZ4_COLGL</name>
<organism evidence="1 2">
    <name type="scientific">Colletotrichum gloeosporioides</name>
    <name type="common">Anthracnose fungus</name>
    <name type="synonym">Glomerella cingulata</name>
    <dbReference type="NCBI Taxonomy" id="474922"/>
    <lineage>
        <taxon>Eukaryota</taxon>
        <taxon>Fungi</taxon>
        <taxon>Dikarya</taxon>
        <taxon>Ascomycota</taxon>
        <taxon>Pezizomycotina</taxon>
        <taxon>Sordariomycetes</taxon>
        <taxon>Hypocreomycetidae</taxon>
        <taxon>Glomerellales</taxon>
        <taxon>Glomerellaceae</taxon>
        <taxon>Colletotrichum</taxon>
        <taxon>Colletotrichum gloeosporioides species complex</taxon>
    </lineage>
</organism>
<keyword evidence="2" id="KW-1185">Reference proteome</keyword>
<dbReference type="AlphaFoldDB" id="A0A8H4FIZ4"/>
<dbReference type="GeneID" id="69018774"/>
<reference evidence="1" key="2">
    <citation type="submission" date="2020-03" db="EMBL/GenBank/DDBJ databases">
        <authorList>
            <person name="Fu F.-F."/>
            <person name="Chen J."/>
        </authorList>
    </citation>
    <scope>NUCLEOTIDE SEQUENCE</scope>
    <source>
        <strain evidence="1">Lc1</strain>
    </source>
</reference>
<proteinExistence type="predicted"/>
<evidence type="ECO:0000313" key="1">
    <source>
        <dbReference type="EMBL" id="KAF3803810.1"/>
    </source>
</evidence>
<dbReference type="EMBL" id="WVTB01000053">
    <property type="protein sequence ID" value="KAF3803810.1"/>
    <property type="molecule type" value="Genomic_DNA"/>
</dbReference>
<comment type="caution">
    <text evidence="1">The sequence shown here is derived from an EMBL/GenBank/DDBJ whole genome shotgun (WGS) entry which is preliminary data.</text>
</comment>
<evidence type="ECO:0000313" key="2">
    <source>
        <dbReference type="Proteomes" id="UP000613401"/>
    </source>
</evidence>
<reference evidence="1" key="1">
    <citation type="journal article" date="2020" name="Phytopathology">
        <title>Genome sequence and comparative analysis of Colletotrichum gloeosporioides isolated from Liriodendron leaves.</title>
        <authorList>
            <person name="Fu F.F."/>
            <person name="Hao Z."/>
            <person name="Wang P."/>
            <person name="Lu Y."/>
            <person name="Xue L.J."/>
            <person name="Wei G."/>
            <person name="Tian Y."/>
            <person name="Baishi H."/>
            <person name="Xu H."/>
            <person name="Shi J."/>
            <person name="Cheng T."/>
            <person name="Wang G."/>
            <person name="Yi Y."/>
            <person name="Chen J."/>
        </authorList>
    </citation>
    <scope>NUCLEOTIDE SEQUENCE</scope>
    <source>
        <strain evidence="1">Lc1</strain>
    </source>
</reference>
<protein>
    <submittedName>
        <fullName evidence="1">Uncharacterized protein</fullName>
    </submittedName>
</protein>
<sequence length="73" mass="8066">MGGRAVTGTRVEMLISGLLPSRSGQRATWQVRKNEWEITEPFLIWHSTGVTMLDDGFVVGEDVESGFLAQQDA</sequence>
<accession>A0A8H4FIZ4</accession>
<dbReference type="RefSeq" id="XP_045262969.1">
    <property type="nucleotide sequence ID" value="XM_045411548.1"/>
</dbReference>
<dbReference type="Proteomes" id="UP000613401">
    <property type="component" value="Unassembled WGS sequence"/>
</dbReference>
<gene>
    <name evidence="1" type="ORF">GCG54_00011648</name>
</gene>